<dbReference type="AlphaFoldDB" id="A0A2U1K9U2"/>
<comment type="caution">
    <text evidence="1">The sequence shown here is derived from an EMBL/GenBank/DDBJ whole genome shotgun (WGS) entry which is preliminary data.</text>
</comment>
<evidence type="ECO:0000313" key="1">
    <source>
        <dbReference type="EMBL" id="PWA27316.1"/>
    </source>
</evidence>
<name>A0A2U1K9U2_ARTAN</name>
<protein>
    <submittedName>
        <fullName evidence="1">Uncharacterized protein</fullName>
    </submittedName>
</protein>
<proteinExistence type="predicted"/>
<organism evidence="1 2">
    <name type="scientific">Artemisia annua</name>
    <name type="common">Sweet wormwood</name>
    <dbReference type="NCBI Taxonomy" id="35608"/>
    <lineage>
        <taxon>Eukaryota</taxon>
        <taxon>Viridiplantae</taxon>
        <taxon>Streptophyta</taxon>
        <taxon>Embryophyta</taxon>
        <taxon>Tracheophyta</taxon>
        <taxon>Spermatophyta</taxon>
        <taxon>Magnoliopsida</taxon>
        <taxon>eudicotyledons</taxon>
        <taxon>Gunneridae</taxon>
        <taxon>Pentapetalae</taxon>
        <taxon>asterids</taxon>
        <taxon>campanulids</taxon>
        <taxon>Asterales</taxon>
        <taxon>Asteraceae</taxon>
        <taxon>Asteroideae</taxon>
        <taxon>Anthemideae</taxon>
        <taxon>Artemisiinae</taxon>
        <taxon>Artemisia</taxon>
    </lineage>
</organism>
<gene>
    <name evidence="1" type="ORF">CTI12_AA627790</name>
</gene>
<dbReference type="Proteomes" id="UP000245207">
    <property type="component" value="Unassembled WGS sequence"/>
</dbReference>
<evidence type="ECO:0000313" key="2">
    <source>
        <dbReference type="Proteomes" id="UP000245207"/>
    </source>
</evidence>
<dbReference type="OrthoDB" id="1649103at2759"/>
<reference evidence="1 2" key="1">
    <citation type="journal article" date="2018" name="Mol. Plant">
        <title>The genome of Artemisia annua provides insight into the evolution of Asteraceae family and artemisinin biosynthesis.</title>
        <authorList>
            <person name="Shen Q."/>
            <person name="Zhang L."/>
            <person name="Liao Z."/>
            <person name="Wang S."/>
            <person name="Yan T."/>
            <person name="Shi P."/>
            <person name="Liu M."/>
            <person name="Fu X."/>
            <person name="Pan Q."/>
            <person name="Wang Y."/>
            <person name="Lv Z."/>
            <person name="Lu X."/>
            <person name="Zhang F."/>
            <person name="Jiang W."/>
            <person name="Ma Y."/>
            <person name="Chen M."/>
            <person name="Hao X."/>
            <person name="Li L."/>
            <person name="Tang Y."/>
            <person name="Lv G."/>
            <person name="Zhou Y."/>
            <person name="Sun X."/>
            <person name="Brodelius P.E."/>
            <person name="Rose J.K.C."/>
            <person name="Tang K."/>
        </authorList>
    </citation>
    <scope>NUCLEOTIDE SEQUENCE [LARGE SCALE GENOMIC DNA]</scope>
    <source>
        <strain evidence="2">cv. Huhao1</strain>
        <tissue evidence="1">Leaf</tissue>
    </source>
</reference>
<accession>A0A2U1K9U2</accession>
<dbReference type="EMBL" id="PKPP01027874">
    <property type="protein sequence ID" value="PWA27316.1"/>
    <property type="molecule type" value="Genomic_DNA"/>
</dbReference>
<keyword evidence="2" id="KW-1185">Reference proteome</keyword>
<sequence>MTAVKYTLNDAESLKKMMSLKILKETETDQESNASSSEDTEYYSPKSVVVKKWSRGERVYNPVERIRCEDSLIGEDVIYKNKFVSAGRLSRPASPLGNKK</sequence>